<keyword evidence="2" id="KW-0472">Membrane</keyword>
<evidence type="ECO:0000256" key="1">
    <source>
        <dbReference type="SAM" id="MobiDB-lite"/>
    </source>
</evidence>
<evidence type="ECO:0000313" key="3">
    <source>
        <dbReference type="EMBL" id="GHE98385.1"/>
    </source>
</evidence>
<evidence type="ECO:0000256" key="2">
    <source>
        <dbReference type="SAM" id="Phobius"/>
    </source>
</evidence>
<dbReference type="EMBL" id="BNBT01000237">
    <property type="protein sequence ID" value="GHE98385.1"/>
    <property type="molecule type" value="Genomic_DNA"/>
</dbReference>
<dbReference type="RefSeq" id="WP_190140528.1">
    <property type="nucleotide sequence ID" value="NZ_BNBT01000237.1"/>
</dbReference>
<organism evidence="3 4">
    <name type="scientific">Streptomyces longispororuber</name>
    <dbReference type="NCBI Taxonomy" id="68230"/>
    <lineage>
        <taxon>Bacteria</taxon>
        <taxon>Bacillati</taxon>
        <taxon>Actinomycetota</taxon>
        <taxon>Actinomycetes</taxon>
        <taxon>Kitasatosporales</taxon>
        <taxon>Streptomycetaceae</taxon>
        <taxon>Streptomyces</taxon>
    </lineage>
</organism>
<reference evidence="3" key="2">
    <citation type="submission" date="2020-09" db="EMBL/GenBank/DDBJ databases">
        <authorList>
            <person name="Sun Q."/>
            <person name="Ohkuma M."/>
        </authorList>
    </citation>
    <scope>NUCLEOTIDE SEQUENCE</scope>
    <source>
        <strain evidence="3">JCM 4784</strain>
    </source>
</reference>
<feature type="transmembrane region" description="Helical" evidence="2">
    <location>
        <begin position="99"/>
        <end position="121"/>
    </location>
</feature>
<dbReference type="AlphaFoldDB" id="A0A919ABJ6"/>
<dbReference type="Proteomes" id="UP000608024">
    <property type="component" value="Unassembled WGS sequence"/>
</dbReference>
<feature type="region of interest" description="Disordered" evidence="1">
    <location>
        <begin position="1"/>
        <end position="21"/>
    </location>
</feature>
<dbReference type="InterPro" id="IPR013901">
    <property type="entry name" value="Anthrone_oxy"/>
</dbReference>
<feature type="transmembrane region" description="Helical" evidence="2">
    <location>
        <begin position="23"/>
        <end position="47"/>
    </location>
</feature>
<feature type="compositionally biased region" description="Pro residues" evidence="1">
    <location>
        <begin position="8"/>
        <end position="20"/>
    </location>
</feature>
<dbReference type="Pfam" id="PF08592">
    <property type="entry name" value="Anthrone_oxy"/>
    <property type="match status" value="1"/>
</dbReference>
<gene>
    <name evidence="3" type="ORF">GCM10018785_73070</name>
</gene>
<keyword evidence="2" id="KW-0812">Transmembrane</keyword>
<reference evidence="3" key="1">
    <citation type="journal article" date="2014" name="Int. J. Syst. Evol. Microbiol.">
        <title>Complete genome sequence of Corynebacterium casei LMG S-19264T (=DSM 44701T), isolated from a smear-ripened cheese.</title>
        <authorList>
            <consortium name="US DOE Joint Genome Institute (JGI-PGF)"/>
            <person name="Walter F."/>
            <person name="Albersmeier A."/>
            <person name="Kalinowski J."/>
            <person name="Ruckert C."/>
        </authorList>
    </citation>
    <scope>NUCLEOTIDE SEQUENCE</scope>
    <source>
        <strain evidence="3">JCM 4784</strain>
    </source>
</reference>
<keyword evidence="4" id="KW-1185">Reference proteome</keyword>
<comment type="caution">
    <text evidence="3">The sequence shown here is derived from an EMBL/GenBank/DDBJ whole genome shotgun (WGS) entry which is preliminary data.</text>
</comment>
<accession>A0A919ABJ6</accession>
<keyword evidence="2" id="KW-1133">Transmembrane helix</keyword>
<protein>
    <submittedName>
        <fullName evidence="3">Membrane protein</fullName>
    </submittedName>
</protein>
<sequence length="193" mass="19703">MTTDNTPRPAPAAPRGPRPGGPALGAAVLTTGLTAGAFFVFACAVMPGLGRGSDRAYIEVMQHINEVIQNPVFLAAFLGAPLSTAYAAWRLRRVPAGRWVLAAFVAYGAAFTLTAGVHVPLNDALAAAGDPAVIADPAAVRADFEGPWVAWNAVRAVLCTLAFGLLCRALVAYGAPAAQPVDGVAAAGSNARR</sequence>
<evidence type="ECO:0000313" key="4">
    <source>
        <dbReference type="Proteomes" id="UP000608024"/>
    </source>
</evidence>
<proteinExistence type="predicted"/>
<feature type="transmembrane region" description="Helical" evidence="2">
    <location>
        <begin position="67"/>
        <end position="87"/>
    </location>
</feature>
<name>A0A919ABJ6_9ACTN</name>